<evidence type="ECO:0000313" key="2">
    <source>
        <dbReference type="Proteomes" id="UP000198290"/>
    </source>
</evidence>
<sequence length="87" mass="9449">MSHSLRLELAKGELLVMQLSRPCQIVARSGAHWLTIDGQDICLQGGDSVQLPAGKLLLEGHGQLEMRPATNTPQCSWLSIASHFQTA</sequence>
<reference evidence="2" key="1">
    <citation type="journal article" date="2017" name="Biotechnol. Biofuels">
        <title>Evaluation of environmental bacterial communities as a factor affecting the growth of duckweed Lemna minor.</title>
        <authorList>
            <person name="Ishizawa H."/>
            <person name="Kuroda M."/>
            <person name="Morikawa M."/>
            <person name="Ike M."/>
        </authorList>
    </citation>
    <scope>NUCLEOTIDE SEQUENCE [LARGE SCALE GENOMIC DNA]</scope>
    <source>
        <strain evidence="2">H3</strain>
    </source>
</reference>
<gene>
    <name evidence="1" type="ORF">DLM_3040</name>
</gene>
<dbReference type="RefSeq" id="WP_167467136.1">
    <property type="nucleotide sequence ID" value="NZ_AP018823.1"/>
</dbReference>
<dbReference type="STRING" id="332411.VI06_14790"/>
<reference evidence="1 2" key="2">
    <citation type="journal article" date="2017" name="Genome Announc.">
        <title>Draft genome sequence of Aquitalea magnusonii strain H3, a plant growth-promoting bacterium of duckweed Lemna minor.</title>
        <authorList>
            <person name="Ishizawa H."/>
            <person name="Kuroda M."/>
            <person name="Ike M."/>
        </authorList>
    </citation>
    <scope>NUCLEOTIDE SEQUENCE [LARGE SCALE GENOMIC DNA]</scope>
    <source>
        <strain evidence="1 2">H3</strain>
    </source>
</reference>
<evidence type="ECO:0000313" key="1">
    <source>
        <dbReference type="EMBL" id="BBF86640.1"/>
    </source>
</evidence>
<accession>A0A3G9GFH7</accession>
<dbReference type="KEGG" id="amah:DLM_3040"/>
<dbReference type="Pfam" id="PF11142">
    <property type="entry name" value="DUF2917"/>
    <property type="match status" value="1"/>
</dbReference>
<protein>
    <recommendedName>
        <fullName evidence="3">DUF2917 family protein</fullName>
    </recommendedName>
</protein>
<name>A0A3G9GFH7_9NEIS</name>
<proteinExistence type="predicted"/>
<dbReference type="Proteomes" id="UP000198290">
    <property type="component" value="Chromosome"/>
</dbReference>
<dbReference type="EMBL" id="AP018823">
    <property type="protein sequence ID" value="BBF86640.1"/>
    <property type="molecule type" value="Genomic_DNA"/>
</dbReference>
<dbReference type="AlphaFoldDB" id="A0A3G9GFH7"/>
<reference evidence="2" key="3">
    <citation type="journal article" date="2017" name="Plant Physiol. Biochem.">
        <title>Differential oxidative and antioxidative response of duckweed Lemna minor toward plant growth promoting/inhibiting bacteria.</title>
        <authorList>
            <person name="Ishizawa H."/>
            <person name="Kuroda M."/>
            <person name="Morikawa M."/>
            <person name="Ike M."/>
        </authorList>
    </citation>
    <scope>NUCLEOTIDE SEQUENCE [LARGE SCALE GENOMIC DNA]</scope>
    <source>
        <strain evidence="2">H3</strain>
    </source>
</reference>
<evidence type="ECO:0008006" key="3">
    <source>
        <dbReference type="Google" id="ProtNLM"/>
    </source>
</evidence>
<organism evidence="1 2">
    <name type="scientific">Aquitalea magnusonii</name>
    <dbReference type="NCBI Taxonomy" id="332411"/>
    <lineage>
        <taxon>Bacteria</taxon>
        <taxon>Pseudomonadati</taxon>
        <taxon>Pseudomonadota</taxon>
        <taxon>Betaproteobacteria</taxon>
        <taxon>Neisseriales</taxon>
        <taxon>Chromobacteriaceae</taxon>
        <taxon>Aquitalea</taxon>
    </lineage>
</organism>
<dbReference type="InterPro" id="IPR021317">
    <property type="entry name" value="DUF2917"/>
</dbReference>
<keyword evidence="2" id="KW-1185">Reference proteome</keyword>